<dbReference type="Proteomes" id="UP000516046">
    <property type="component" value="Chromosome"/>
</dbReference>
<dbReference type="KEGG" id="caml:H6X83_06140"/>
<evidence type="ECO:0000256" key="1">
    <source>
        <dbReference type="SAM" id="MobiDB-lite"/>
    </source>
</evidence>
<dbReference type="AlphaFoldDB" id="A0A7G9WKG7"/>
<protein>
    <submittedName>
        <fullName evidence="2">Uncharacterized protein</fullName>
    </submittedName>
</protein>
<accession>A0A7G9WKG7</accession>
<name>A0A7G9WKG7_9FIRM</name>
<keyword evidence="3" id="KW-1185">Reference proteome</keyword>
<evidence type="ECO:0000313" key="2">
    <source>
        <dbReference type="EMBL" id="QNO19179.1"/>
    </source>
</evidence>
<dbReference type="EMBL" id="CP060696">
    <property type="protein sequence ID" value="QNO19179.1"/>
    <property type="molecule type" value="Genomic_DNA"/>
</dbReference>
<evidence type="ECO:0000313" key="3">
    <source>
        <dbReference type="Proteomes" id="UP000516046"/>
    </source>
</evidence>
<proteinExistence type="predicted"/>
<gene>
    <name evidence="2" type="ORF">H6X83_06140</name>
</gene>
<feature type="compositionally biased region" description="Low complexity" evidence="1">
    <location>
        <begin position="31"/>
        <end position="44"/>
    </location>
</feature>
<feature type="region of interest" description="Disordered" evidence="1">
    <location>
        <begin position="31"/>
        <end position="50"/>
    </location>
</feature>
<sequence>MKKSTVFFLCTTMLLLGTIFGFLMAPAKKGISIGSNNSNNGNNNTAEKKP</sequence>
<dbReference type="RefSeq" id="WP_212508248.1">
    <property type="nucleotide sequence ID" value="NZ_CP060696.1"/>
</dbReference>
<reference evidence="2 3" key="1">
    <citation type="submission" date="2020-08" db="EMBL/GenBank/DDBJ databases">
        <authorList>
            <person name="Ren C."/>
            <person name="Gu Y."/>
            <person name="Xu Y."/>
        </authorList>
    </citation>
    <scope>NUCLEOTIDE SEQUENCE [LARGE SCALE GENOMIC DNA]</scope>
    <source>
        <strain evidence="2 3">LBM18003</strain>
    </source>
</reference>
<organism evidence="2 3">
    <name type="scientific">Caproicibacterium amylolyticum</name>
    <dbReference type="NCBI Taxonomy" id="2766537"/>
    <lineage>
        <taxon>Bacteria</taxon>
        <taxon>Bacillati</taxon>
        <taxon>Bacillota</taxon>
        <taxon>Clostridia</taxon>
        <taxon>Eubacteriales</taxon>
        <taxon>Oscillospiraceae</taxon>
        <taxon>Caproicibacterium</taxon>
    </lineage>
</organism>